<dbReference type="EMBL" id="PYLO01000002">
    <property type="protein sequence ID" value="PST37331.1"/>
    <property type="molecule type" value="Genomic_DNA"/>
</dbReference>
<sequence length="108" mass="11838">MGRQTDNRISYIRKPMAEHGYLCLGLAGVGLLLCVAGMAFSVRSQGNTPVGALSMCFSSILFSVASLMYGWKSFKEEEKNYIFAKIGTILSGLLVIWWIVTILIGIRG</sequence>
<gene>
    <name evidence="2" type="ORF">C7U56_05260</name>
</gene>
<name>A0A2T3FQ07_9CLOT</name>
<keyword evidence="3" id="KW-1185">Reference proteome</keyword>
<keyword evidence="1" id="KW-1133">Transmembrane helix</keyword>
<keyword evidence="1" id="KW-0812">Transmembrane</keyword>
<dbReference type="RefSeq" id="WP_107000483.1">
    <property type="nucleotide sequence ID" value="NZ_CAUWBW010000004.1"/>
</dbReference>
<evidence type="ECO:0000313" key="3">
    <source>
        <dbReference type="Proteomes" id="UP000241048"/>
    </source>
</evidence>
<feature type="transmembrane region" description="Helical" evidence="1">
    <location>
        <begin position="52"/>
        <end position="71"/>
    </location>
</feature>
<dbReference type="Proteomes" id="UP000241048">
    <property type="component" value="Unassembled WGS sequence"/>
</dbReference>
<evidence type="ECO:0000313" key="2">
    <source>
        <dbReference type="EMBL" id="PST37331.1"/>
    </source>
</evidence>
<accession>A0A2T3FQ07</accession>
<feature type="transmembrane region" description="Helical" evidence="1">
    <location>
        <begin position="83"/>
        <end position="106"/>
    </location>
</feature>
<keyword evidence="1" id="KW-0472">Membrane</keyword>
<comment type="caution">
    <text evidence="2">The sequence shown here is derived from an EMBL/GenBank/DDBJ whole genome shotgun (WGS) entry which is preliminary data.</text>
</comment>
<evidence type="ECO:0000256" key="1">
    <source>
        <dbReference type="SAM" id="Phobius"/>
    </source>
</evidence>
<protein>
    <recommendedName>
        <fullName evidence="4">Calcium:proton exchanger</fullName>
    </recommendedName>
</protein>
<reference evidence="2 3" key="1">
    <citation type="submission" date="2018-03" db="EMBL/GenBank/DDBJ databases">
        <title>Lachnoclostridium SNUG30386 gen.nov., sp.nov., isolated from human faeces.</title>
        <authorList>
            <person name="Seo B."/>
            <person name="Jeon K."/>
            <person name="Ko G."/>
        </authorList>
    </citation>
    <scope>NUCLEOTIDE SEQUENCE [LARGE SCALE GENOMIC DNA]</scope>
    <source>
        <strain evidence="2 3">SNUG30386</strain>
    </source>
</reference>
<proteinExistence type="predicted"/>
<feature type="transmembrane region" description="Helical" evidence="1">
    <location>
        <begin position="21"/>
        <end position="40"/>
    </location>
</feature>
<dbReference type="AlphaFoldDB" id="A0A2T3FQ07"/>
<organism evidence="2 3">
    <name type="scientific">Clostridium fessum</name>
    <dbReference type="NCBI Taxonomy" id="2126740"/>
    <lineage>
        <taxon>Bacteria</taxon>
        <taxon>Bacillati</taxon>
        <taxon>Bacillota</taxon>
        <taxon>Clostridia</taxon>
        <taxon>Eubacteriales</taxon>
        <taxon>Clostridiaceae</taxon>
        <taxon>Clostridium</taxon>
    </lineage>
</organism>
<evidence type="ECO:0008006" key="4">
    <source>
        <dbReference type="Google" id="ProtNLM"/>
    </source>
</evidence>
<dbReference type="GeneID" id="79840844"/>